<dbReference type="InterPro" id="IPR010071">
    <property type="entry name" value="AA_adenyl_dom"/>
</dbReference>
<evidence type="ECO:0000256" key="1">
    <source>
        <dbReference type="ARBA" id="ARBA00022598"/>
    </source>
</evidence>
<accession>W1WK98</accession>
<feature type="region of interest" description="Disordered" evidence="3">
    <location>
        <begin position="1"/>
        <end position="24"/>
    </location>
</feature>
<dbReference type="GO" id="GO:0005737">
    <property type="term" value="C:cytoplasm"/>
    <property type="evidence" value="ECO:0007669"/>
    <property type="project" value="TreeGrafter"/>
</dbReference>
<dbReference type="InterPro" id="IPR000873">
    <property type="entry name" value="AMP-dep_synth/lig_dom"/>
</dbReference>
<feature type="compositionally biased region" description="Basic and acidic residues" evidence="3">
    <location>
        <begin position="1"/>
        <end position="22"/>
    </location>
</feature>
<dbReference type="PROSITE" id="PS50075">
    <property type="entry name" value="CARRIER"/>
    <property type="match status" value="1"/>
</dbReference>
<dbReference type="InterPro" id="IPR045851">
    <property type="entry name" value="AMP-bd_C_sf"/>
</dbReference>
<dbReference type="PANTHER" id="PTHR45527">
    <property type="entry name" value="NONRIBOSOMAL PEPTIDE SYNTHETASE"/>
    <property type="match status" value="1"/>
</dbReference>
<gene>
    <name evidence="5" type="ORF">Q604_UNBC18611G0007</name>
</gene>
<dbReference type="GO" id="GO:0016874">
    <property type="term" value="F:ligase activity"/>
    <property type="evidence" value="ECO:0007669"/>
    <property type="project" value="UniProtKB-KW"/>
</dbReference>
<organism evidence="5">
    <name type="scientific">human gut metagenome</name>
    <dbReference type="NCBI Taxonomy" id="408170"/>
    <lineage>
        <taxon>unclassified sequences</taxon>
        <taxon>metagenomes</taxon>
        <taxon>organismal metagenomes</taxon>
    </lineage>
</organism>
<dbReference type="Pfam" id="PF08242">
    <property type="entry name" value="Methyltransf_12"/>
    <property type="match status" value="1"/>
</dbReference>
<dbReference type="Pfam" id="PF00501">
    <property type="entry name" value="AMP-binding"/>
    <property type="match status" value="1"/>
</dbReference>
<dbReference type="InterPro" id="IPR013217">
    <property type="entry name" value="Methyltransf_12"/>
</dbReference>
<dbReference type="GO" id="GO:0044550">
    <property type="term" value="P:secondary metabolite biosynthetic process"/>
    <property type="evidence" value="ECO:0007669"/>
    <property type="project" value="TreeGrafter"/>
</dbReference>
<dbReference type="GO" id="GO:0043041">
    <property type="term" value="P:amino acid activation for nonribosomal peptide biosynthetic process"/>
    <property type="evidence" value="ECO:0007669"/>
    <property type="project" value="TreeGrafter"/>
</dbReference>
<dbReference type="SUPFAM" id="SSF56801">
    <property type="entry name" value="Acetyl-CoA synthetase-like"/>
    <property type="match status" value="1"/>
</dbReference>
<dbReference type="PIRSF" id="PIRSF001617">
    <property type="entry name" value="Alpha-AR"/>
    <property type="match status" value="1"/>
</dbReference>
<protein>
    <submittedName>
        <fullName evidence="5">Bacitracin synthetase 1</fullName>
    </submittedName>
</protein>
<dbReference type="GO" id="GO:0031177">
    <property type="term" value="F:phosphopantetheine binding"/>
    <property type="evidence" value="ECO:0007669"/>
    <property type="project" value="TreeGrafter"/>
</dbReference>
<dbReference type="SUPFAM" id="SSF53335">
    <property type="entry name" value="S-adenosyl-L-methionine-dependent methyltransferases"/>
    <property type="match status" value="1"/>
</dbReference>
<dbReference type="InterPro" id="IPR036736">
    <property type="entry name" value="ACP-like_sf"/>
</dbReference>
<dbReference type="Gene3D" id="3.40.50.150">
    <property type="entry name" value="Vaccinia Virus protein VP39"/>
    <property type="match status" value="1"/>
</dbReference>
<evidence type="ECO:0000256" key="3">
    <source>
        <dbReference type="SAM" id="MobiDB-lite"/>
    </source>
</evidence>
<dbReference type="SUPFAM" id="SSF47336">
    <property type="entry name" value="ACP-like"/>
    <property type="match status" value="1"/>
</dbReference>
<evidence type="ECO:0000313" key="5">
    <source>
        <dbReference type="EMBL" id="ETJ18573.1"/>
    </source>
</evidence>
<feature type="coiled-coil region" evidence="2">
    <location>
        <begin position="115"/>
        <end position="142"/>
    </location>
</feature>
<name>W1WK98_9ZZZZ</name>
<dbReference type="AlphaFoldDB" id="W1WK98"/>
<dbReference type="Gene3D" id="3.30.300.30">
    <property type="match status" value="2"/>
</dbReference>
<evidence type="ECO:0000256" key="2">
    <source>
        <dbReference type="SAM" id="Coils"/>
    </source>
</evidence>
<feature type="domain" description="Carrier" evidence="4">
    <location>
        <begin position="1087"/>
        <end position="1162"/>
    </location>
</feature>
<proteinExistence type="predicted"/>
<dbReference type="PANTHER" id="PTHR45527:SF10">
    <property type="entry name" value="PYOCHELIN SYNTHASE PCHF"/>
    <property type="match status" value="1"/>
</dbReference>
<dbReference type="Gene3D" id="3.40.50.12780">
    <property type="entry name" value="N-terminal domain of ligase-like"/>
    <property type="match status" value="1"/>
</dbReference>
<dbReference type="InterPro" id="IPR020845">
    <property type="entry name" value="AMP-binding_CS"/>
</dbReference>
<dbReference type="InterPro" id="IPR009081">
    <property type="entry name" value="PP-bd_ACP"/>
</dbReference>
<dbReference type="PROSITE" id="PS00455">
    <property type="entry name" value="AMP_BINDING"/>
    <property type="match status" value="1"/>
</dbReference>
<keyword evidence="1" id="KW-0436">Ligase</keyword>
<dbReference type="NCBIfam" id="TIGR01733">
    <property type="entry name" value="AA-adenyl-dom"/>
    <property type="match status" value="1"/>
</dbReference>
<dbReference type="InterPro" id="IPR042099">
    <property type="entry name" value="ANL_N_sf"/>
</dbReference>
<sequence>MLKGEELMREEKNNSNNERTEENDSNVIGTELKIDKKEWVKIRQYADEKKIEPLAIILTSIGEVFGRWGDGTNLMITLNSNIYKRFRADFESGKEILLNYKCGLGEHFINTCIKMQEELQKVVSIEQEVVNLNENIDNKNRKINIISCNDYMEEEFLSLRVNLCEESHLEDFLDTLLYVYGCFANWIAETKWESEIPELMPESQRKLRENVNNTEVLIEKKLLHKDFFINAKKYPEHQAVLWNENKIIKSISYGELADKSLKLARLLINRGIKEGDIVSITQSRGISQIISILGILAAGAAYVPVGIKQPKERRDKIYKLSGIEHVITNKRDMKRVLFSDEIEIILIEDSEELEPLNEYISINTESLAYIIFTSGSTGAPKGVEIIHESAYNTILDINTKFSVTDSDRVLAVSALDFDLSVYDIFGLLSAGGGIVLLDEKEEREALIWNELIYDLNITVWNSVPALLDMLLIANSNNKLLSSLRLVLVSGDWIGLDIYPRLLEKTGECRFIALGGATEASIWSNYYEVNHIDSTWTSIPYGKPLSNQSFRVVDKLGRDCPDMVSGELLIGGMGVARGYIGNKELTSKSFIEIENKRWYRTGDFGRYRSDGIIEFMGRADQQVKLRGFRIELGEIEEVLKKYKGVNKAVALIASSNGLNHLAAAIEPETVSRSEYSDIKVKDQKVEVYRKDNVEMQSEMVEALLIEILNLNSLQNSSMNEERIIRELNIDNEFQYLLKIWLSWLVKREVIECHDGKIDGGLKLSKALAYLENMKKSKINNEYSLLIQIGKQILENIDDYRNILEGEKPAISMLEDNILSPENISARDLDRINGIQIIADKIKKISNALKKPVEAALLGGRSGVLGKMLLDKLKPEDIKLTYLDSASSMIKSAKKIMNFKEHHIEFCLLKEDQVKEELRYSFDLVLAFNSLHRYYNAYQGILIAAMLLKNGGKIFALENSELTSIALLTAAVLEKGFKEFDDDRKTSDNPMLTAAKWGSLLGKAGFENITYESIGDSFTEFIEADFQNDRFILKEEDLLNFMKANLPEYMIPEKIDILPSIPLTSNGKVDRKAIEKILLTSSERNDIDEVHNGTEKEIEEMWKRIIEVDFIGRNQGFFEIGGDSLLATRFIAEVKDRFGVNLSLREMFEKPLLYEIAERIEKNLEEGNQDACLMEEGEI</sequence>
<dbReference type="Gene3D" id="1.10.1200.10">
    <property type="entry name" value="ACP-like"/>
    <property type="match status" value="1"/>
</dbReference>
<reference evidence="5" key="1">
    <citation type="submission" date="2013-12" db="EMBL/GenBank/DDBJ databases">
        <title>A Varibaculum cambriense genome reconstructed from a premature infant gut community with otherwise low bacterial novelty that shifts toward anaerobic metabolism during the third week of life.</title>
        <authorList>
            <person name="Brown C.T."/>
            <person name="Sharon I."/>
            <person name="Thomas B.C."/>
            <person name="Castelle C.J."/>
            <person name="Morowitz M.J."/>
            <person name="Banfield J.F."/>
        </authorList>
    </citation>
    <scope>NUCLEOTIDE SEQUENCE</scope>
</reference>
<evidence type="ECO:0000259" key="4">
    <source>
        <dbReference type="PROSITE" id="PS50075"/>
    </source>
</evidence>
<dbReference type="EMBL" id="AZMM01018611">
    <property type="protein sequence ID" value="ETJ18573.1"/>
    <property type="molecule type" value="Genomic_DNA"/>
</dbReference>
<comment type="caution">
    <text evidence="5">The sequence shown here is derived from an EMBL/GenBank/DDBJ whole genome shotgun (WGS) entry which is preliminary data.</text>
</comment>
<dbReference type="InterPro" id="IPR029063">
    <property type="entry name" value="SAM-dependent_MTases_sf"/>
</dbReference>
<keyword evidence="2" id="KW-0175">Coiled coil</keyword>
<dbReference type="Pfam" id="PF00550">
    <property type="entry name" value="PP-binding"/>
    <property type="match status" value="1"/>
</dbReference>